<name>A0A7J7BV55_TRIWF</name>
<organism evidence="2 3">
    <name type="scientific">Tripterygium wilfordii</name>
    <name type="common">Thunder God vine</name>
    <dbReference type="NCBI Taxonomy" id="458696"/>
    <lineage>
        <taxon>Eukaryota</taxon>
        <taxon>Viridiplantae</taxon>
        <taxon>Streptophyta</taxon>
        <taxon>Embryophyta</taxon>
        <taxon>Tracheophyta</taxon>
        <taxon>Spermatophyta</taxon>
        <taxon>Magnoliopsida</taxon>
        <taxon>eudicotyledons</taxon>
        <taxon>Gunneridae</taxon>
        <taxon>Pentapetalae</taxon>
        <taxon>rosids</taxon>
        <taxon>fabids</taxon>
        <taxon>Celastrales</taxon>
        <taxon>Celastraceae</taxon>
        <taxon>Tripterygium</taxon>
    </lineage>
</organism>
<gene>
    <name evidence="2" type="ORF">HS088_TW23G00502</name>
</gene>
<reference evidence="2 3" key="1">
    <citation type="journal article" date="2020" name="Nat. Commun.">
        <title>Genome of Tripterygium wilfordii and identification of cytochrome P450 involved in triptolide biosynthesis.</title>
        <authorList>
            <person name="Tu L."/>
            <person name="Su P."/>
            <person name="Zhang Z."/>
            <person name="Gao L."/>
            <person name="Wang J."/>
            <person name="Hu T."/>
            <person name="Zhou J."/>
            <person name="Zhang Y."/>
            <person name="Zhao Y."/>
            <person name="Liu Y."/>
            <person name="Song Y."/>
            <person name="Tong Y."/>
            <person name="Lu Y."/>
            <person name="Yang J."/>
            <person name="Xu C."/>
            <person name="Jia M."/>
            <person name="Peters R.J."/>
            <person name="Huang L."/>
            <person name="Gao W."/>
        </authorList>
    </citation>
    <scope>NUCLEOTIDE SEQUENCE [LARGE SCALE GENOMIC DNA]</scope>
    <source>
        <strain evidence="3">cv. XIE 37</strain>
        <tissue evidence="2">Leaf</tissue>
    </source>
</reference>
<dbReference type="EMBL" id="JAAARO010000023">
    <property type="protein sequence ID" value="KAF5725773.1"/>
    <property type="molecule type" value="Genomic_DNA"/>
</dbReference>
<comment type="caution">
    <text evidence="2">The sequence shown here is derived from an EMBL/GenBank/DDBJ whole genome shotgun (WGS) entry which is preliminary data.</text>
</comment>
<evidence type="ECO:0000313" key="3">
    <source>
        <dbReference type="Proteomes" id="UP000593562"/>
    </source>
</evidence>
<protein>
    <submittedName>
        <fullName evidence="2">Uncharacterized protein</fullName>
    </submittedName>
</protein>
<dbReference type="InParanoid" id="A0A7J7BV55"/>
<dbReference type="Proteomes" id="UP000593562">
    <property type="component" value="Unassembled WGS sequence"/>
</dbReference>
<sequence>MRFTALQVRRPSGRPQGIINMGVALLNSTMRSMPLFNELSSSAVGFNDSMDAKTHNVNDQDNHKQVISLRRVQSDVTDRTTDEHPKKRGNGGSICYGGNGSICNSSAMSISEIITIRKQKEKDGSMVNGSLCNSDVGPSASVVAAAIAKGLYRTPQSQHGKENTILKNWTEQESEEGLKMKLERWRTELPPVYDHDTQRMLSKSRQRRERRSDSGLFSCFGNVFGCEISITCGGNSKRRVNEDGKVCHLSSVDENYSQSFI</sequence>
<feature type="compositionally biased region" description="Basic and acidic residues" evidence="1">
    <location>
        <begin position="73"/>
        <end position="85"/>
    </location>
</feature>
<feature type="region of interest" description="Disordered" evidence="1">
    <location>
        <begin position="73"/>
        <end position="93"/>
    </location>
</feature>
<accession>A0A7J7BV55</accession>
<evidence type="ECO:0000256" key="1">
    <source>
        <dbReference type="SAM" id="MobiDB-lite"/>
    </source>
</evidence>
<dbReference type="PANTHER" id="PTHR32246:SF103">
    <property type="entry name" value="CALCIUM-DEPENDENT LIPID-BINDING (CALB DOMAIN) FAMILY PROTEIN"/>
    <property type="match status" value="1"/>
</dbReference>
<dbReference type="PANTHER" id="PTHR32246">
    <property type="entry name" value="INGRESSION PROTEIN FIC1"/>
    <property type="match status" value="1"/>
</dbReference>
<keyword evidence="3" id="KW-1185">Reference proteome</keyword>
<evidence type="ECO:0000313" key="2">
    <source>
        <dbReference type="EMBL" id="KAF5725773.1"/>
    </source>
</evidence>
<dbReference type="FunCoup" id="A0A7J7BV55">
    <property type="interactions" value="1186"/>
</dbReference>
<proteinExistence type="predicted"/>
<dbReference type="AlphaFoldDB" id="A0A7J7BV55"/>